<feature type="chain" id="PRO_5012912546" description="Mid2 domain-containing protein" evidence="3">
    <location>
        <begin position="19"/>
        <end position="303"/>
    </location>
</feature>
<protein>
    <recommendedName>
        <fullName evidence="6">Mid2 domain-containing protein</fullName>
    </recommendedName>
</protein>
<dbReference type="Proteomes" id="UP000191408">
    <property type="component" value="Unassembled WGS sequence"/>
</dbReference>
<feature type="compositionally biased region" description="Low complexity" evidence="1">
    <location>
        <begin position="271"/>
        <end position="285"/>
    </location>
</feature>
<feature type="region of interest" description="Disordered" evidence="1">
    <location>
        <begin position="253"/>
        <end position="303"/>
    </location>
</feature>
<keyword evidence="2" id="KW-1133">Transmembrane helix</keyword>
<evidence type="ECO:0008006" key="6">
    <source>
        <dbReference type="Google" id="ProtNLM"/>
    </source>
</evidence>
<feature type="compositionally biased region" description="Low complexity" evidence="1">
    <location>
        <begin position="65"/>
        <end position="167"/>
    </location>
</feature>
<evidence type="ECO:0000313" key="5">
    <source>
        <dbReference type="Proteomes" id="UP000191408"/>
    </source>
</evidence>
<dbReference type="OrthoDB" id="4366245at2759"/>
<feature type="transmembrane region" description="Helical" evidence="2">
    <location>
        <begin position="178"/>
        <end position="200"/>
    </location>
</feature>
<feature type="region of interest" description="Disordered" evidence="1">
    <location>
        <begin position="65"/>
        <end position="168"/>
    </location>
</feature>
<keyword evidence="5" id="KW-1185">Reference proteome</keyword>
<keyword evidence="2" id="KW-0472">Membrane</keyword>
<keyword evidence="3" id="KW-0732">Signal</keyword>
<evidence type="ECO:0000256" key="2">
    <source>
        <dbReference type="SAM" id="Phobius"/>
    </source>
</evidence>
<dbReference type="EMBL" id="MDYM01000001">
    <property type="protein sequence ID" value="OQD71111.1"/>
    <property type="molecule type" value="Genomic_DNA"/>
</dbReference>
<reference evidence="5" key="1">
    <citation type="journal article" date="2017" name="Nat. Microbiol.">
        <title>Global analysis of biosynthetic gene clusters reveals vast potential of secondary metabolite production in Penicillium species.</title>
        <authorList>
            <person name="Nielsen J.C."/>
            <person name="Grijseels S."/>
            <person name="Prigent S."/>
            <person name="Ji B."/>
            <person name="Dainat J."/>
            <person name="Nielsen K.F."/>
            <person name="Frisvad J.C."/>
            <person name="Workman M."/>
            <person name="Nielsen J."/>
        </authorList>
    </citation>
    <scope>NUCLEOTIDE SEQUENCE [LARGE SCALE GENOMIC DNA]</scope>
    <source>
        <strain evidence="5">IBT 4502</strain>
    </source>
</reference>
<evidence type="ECO:0000256" key="1">
    <source>
        <dbReference type="SAM" id="MobiDB-lite"/>
    </source>
</evidence>
<evidence type="ECO:0000313" key="4">
    <source>
        <dbReference type="EMBL" id="OQD71111.1"/>
    </source>
</evidence>
<gene>
    <name evidence="4" type="ORF">PENPOL_c001G06497</name>
</gene>
<organism evidence="4 5">
    <name type="scientific">Penicillium polonicum</name>
    <dbReference type="NCBI Taxonomy" id="60169"/>
    <lineage>
        <taxon>Eukaryota</taxon>
        <taxon>Fungi</taxon>
        <taxon>Dikarya</taxon>
        <taxon>Ascomycota</taxon>
        <taxon>Pezizomycotina</taxon>
        <taxon>Eurotiomycetes</taxon>
        <taxon>Eurotiomycetidae</taxon>
        <taxon>Eurotiales</taxon>
        <taxon>Aspergillaceae</taxon>
        <taxon>Penicillium</taxon>
    </lineage>
</organism>
<name>A0A1V6P2A8_PENPO</name>
<comment type="caution">
    <text evidence="4">The sequence shown here is derived from an EMBL/GenBank/DDBJ whole genome shotgun (WGS) entry which is preliminary data.</text>
</comment>
<proteinExistence type="predicted"/>
<sequence>MKLSILALCTVLCSRVLGHPYTSGTTWIPATTTSVELWVAPEPTEVAHLYGKRGYDEIIQARDTTATTDSATSTDTTTDTTDTTTSETSTSTTSTTATSTSETSTSTSSTSTTSTSTASTSTTSTSTTSTSTSSTTSSTTTSSSTTTTSASTKTSTSTATATSSSTAELDEWNRRGNIAAIVFGCCMISLFGGLSLLYCLRNKARARRIAARKELEASLSDSKIPLVAAKHNSATDLELNRSSMMFTNKPETEYLPTQDAPSVPNHHSHSHTTSTTSQTTAGQSSTREHMPRAYSNDQHTPLV</sequence>
<dbReference type="AlphaFoldDB" id="A0A1V6P2A8"/>
<evidence type="ECO:0000256" key="3">
    <source>
        <dbReference type="SAM" id="SignalP"/>
    </source>
</evidence>
<accession>A0A1V6P2A8</accession>
<keyword evidence="2" id="KW-0812">Transmembrane</keyword>
<feature type="signal peptide" evidence="3">
    <location>
        <begin position="1"/>
        <end position="18"/>
    </location>
</feature>
<dbReference type="STRING" id="60169.A0A1V6P2A8"/>